<sequence length="1318" mass="149823">MPRPESNTVGTLRQRQPEGPALVFGNADVLASPSPAALFSTTATPASSESTSSRVLRVSTTFVPPPQSFASGVRLASNSEKMSRKRKWEAETALSKDPLKARQVPQVINDSKLRNVQVNVMGAPDKSSRTLQVLRKTTEELDRPWDIIAINEPPDSFSFLTERYVPWYGTTQLREEDHPFLPVSRQEGRKQRHASLSTAARPPKCLGIKVAFYVERSITVGDWYVTEPEGGDPNRGCVATLHLKTSSGEIHITNVYNHENRVCIPSLMKFLSGDGYDLVVGDFNLHHPHWEGHHKSAPCTPKARELHLATQAASMKLLTPQGTTTFKKTAGPGGTHSTIDLAFGAEEILKRQPVHTTDDIFTQDHLLMDIQLSMDVSRIARTVYLTRNLDKAALRQLVKEWLHKHFGPPELLGTSHPLRSARDIDQFTRYLTECLSVPFYELVEKIEISATRIVRFVTNNVKRYQDQEVKARAEYDLKGDMATFLRWRTAASLRALVDRKHRREMWRRHASTTGRRVSTIYKMVKGVSRRLRPKVCPRMGPLKDEQSEVLVHDPAGIVDQFLSSQFGKENIGLAPTPCSSLPSKQTATDDSIDDAVPTVDPSDIKLILAKLRSGAAMGPDGVPNFVLKTCRGQGSEACGDPFWEMIIEPYLAHLFQACLMLGYQPSAWKLAITIALLKPDKGPRSTRAWRPVALLPCTGKVYEKVVANMLKDIAIKHQLIPHNQFGFAGKSTAAAVEAIVNEVHRAWNRTCRGKGHRKGWFVTIMSLDIRGAYDNVRIEALIETLRAKGIPAWLVRAIESFLRGRRTTVCIPGYQSGEYYVNIGIPQGSPLSPILFLLFASPLLERFDQKIFQGDSLSIAFVDDMYLVVSSPSPEKNNRILAQMFRYILEWSEPNGVRFEGSKNHVMHLRDPRWRKDPVCESYPEIEGMSKDSVCTVMRILGVFMDQYLKWDAHVANWRRWTRPCGRSWYSQRSTYGLSFEHARHMYLSKVRTAMTYCAAAFYMTIQKDRRFRPMPIQSSEYHMPPRSAFNGKHIERLRSLQYNCLHDITSAFHGTASAVLMNELNVEDIGVCLYRLAVTHRAASIDSVEWQRMESRRQSLGTITKYKLARHPFQALGIEARAVRDVAYARYASGNTRASEDEKLKEWRDSRHVRLHEIRKLTKELANLEMCERWSDYCIRRKKGGRSDTAATLEMWDPACLKLYRGLSRPACVMLLFCRSENLPVRRRLYDMGKLVHTPTCQCGRADQTMQHLFLECLLFEEQRDAFLRRAVSPNLTMRCLLREQKNVRAATAWAILFFPLDMFSGVRQYFRFVPPT</sequence>
<dbReference type="EMBL" id="JAQQWI010000018">
    <property type="protein sequence ID" value="KAK8001693.1"/>
    <property type="molecule type" value="Genomic_DNA"/>
</dbReference>
<dbReference type="PANTHER" id="PTHR33481">
    <property type="entry name" value="REVERSE TRANSCRIPTASE"/>
    <property type="match status" value="1"/>
</dbReference>
<name>A0ABR1R7J4_9PEZI</name>
<evidence type="ECO:0000256" key="2">
    <source>
        <dbReference type="ARBA" id="ARBA00023128"/>
    </source>
</evidence>
<dbReference type="Pfam" id="PF14529">
    <property type="entry name" value="Exo_endo_phos_2"/>
    <property type="match status" value="1"/>
</dbReference>
<dbReference type="InterPro" id="IPR000477">
    <property type="entry name" value="RT_dom"/>
</dbReference>
<comment type="caution">
    <text evidence="4">The sequence shown here is derived from an EMBL/GenBank/DDBJ whole genome shotgun (WGS) entry which is preliminary data.</text>
</comment>
<dbReference type="Proteomes" id="UP001396898">
    <property type="component" value="Unassembled WGS sequence"/>
</dbReference>
<evidence type="ECO:0000313" key="4">
    <source>
        <dbReference type="EMBL" id="KAK8001693.1"/>
    </source>
</evidence>
<feature type="domain" description="Reverse transcriptase" evidence="3">
    <location>
        <begin position="657"/>
        <end position="931"/>
    </location>
</feature>
<dbReference type="CDD" id="cd01650">
    <property type="entry name" value="RT_nLTR_like"/>
    <property type="match status" value="1"/>
</dbReference>
<evidence type="ECO:0000256" key="1">
    <source>
        <dbReference type="ARBA" id="ARBA00004173"/>
    </source>
</evidence>
<evidence type="ECO:0000313" key="5">
    <source>
        <dbReference type="Proteomes" id="UP001396898"/>
    </source>
</evidence>
<gene>
    <name evidence="4" type="ORF">PG991_013915</name>
</gene>
<dbReference type="InterPro" id="IPR043502">
    <property type="entry name" value="DNA/RNA_pol_sf"/>
</dbReference>
<comment type="subcellular location">
    <subcellularLocation>
        <location evidence="1">Mitochondrion</location>
    </subcellularLocation>
</comment>
<organism evidence="4 5">
    <name type="scientific">Apiospora marii</name>
    <dbReference type="NCBI Taxonomy" id="335849"/>
    <lineage>
        <taxon>Eukaryota</taxon>
        <taxon>Fungi</taxon>
        <taxon>Dikarya</taxon>
        <taxon>Ascomycota</taxon>
        <taxon>Pezizomycotina</taxon>
        <taxon>Sordariomycetes</taxon>
        <taxon>Xylariomycetidae</taxon>
        <taxon>Amphisphaeriales</taxon>
        <taxon>Apiosporaceae</taxon>
        <taxon>Apiospora</taxon>
    </lineage>
</organism>
<protein>
    <recommendedName>
        <fullName evidence="3">Reverse transcriptase domain-containing protein</fullName>
    </recommendedName>
</protein>
<accession>A0ABR1R7J4</accession>
<reference evidence="4 5" key="1">
    <citation type="submission" date="2023-01" db="EMBL/GenBank/DDBJ databases">
        <title>Analysis of 21 Apiospora genomes using comparative genomics revels a genus with tremendous synthesis potential of carbohydrate active enzymes and secondary metabolites.</title>
        <authorList>
            <person name="Sorensen T."/>
        </authorList>
    </citation>
    <scope>NUCLEOTIDE SEQUENCE [LARGE SCALE GENOMIC DNA]</scope>
    <source>
        <strain evidence="4 5">CBS 20057</strain>
    </source>
</reference>
<dbReference type="Pfam" id="PF00078">
    <property type="entry name" value="RVT_1"/>
    <property type="match status" value="1"/>
</dbReference>
<dbReference type="InterPro" id="IPR005135">
    <property type="entry name" value="Endo/exonuclease/phosphatase"/>
</dbReference>
<keyword evidence="2" id="KW-0496">Mitochondrion</keyword>
<keyword evidence="5" id="KW-1185">Reference proteome</keyword>
<proteinExistence type="predicted"/>
<dbReference type="SUPFAM" id="SSF56672">
    <property type="entry name" value="DNA/RNA polymerases"/>
    <property type="match status" value="1"/>
</dbReference>
<dbReference type="Gene3D" id="3.60.10.10">
    <property type="entry name" value="Endonuclease/exonuclease/phosphatase"/>
    <property type="match status" value="1"/>
</dbReference>
<dbReference type="InterPro" id="IPR036691">
    <property type="entry name" value="Endo/exonu/phosph_ase_sf"/>
</dbReference>
<evidence type="ECO:0000259" key="3">
    <source>
        <dbReference type="PROSITE" id="PS50878"/>
    </source>
</evidence>
<dbReference type="PROSITE" id="PS50878">
    <property type="entry name" value="RT_POL"/>
    <property type="match status" value="1"/>
</dbReference>
<dbReference type="SUPFAM" id="SSF56219">
    <property type="entry name" value="DNase I-like"/>
    <property type="match status" value="1"/>
</dbReference>
<dbReference type="PANTHER" id="PTHR33481:SF1">
    <property type="entry name" value="ENDONUCLEASE_EXONUCLEASE_PHOSPHATASE DOMAIN-CONTAINING PROTEIN-RELATED"/>
    <property type="match status" value="1"/>
</dbReference>